<organism evidence="2 3">
    <name type="scientific">Rhodotorula toruloides</name>
    <name type="common">Yeast</name>
    <name type="synonym">Rhodosporidium toruloides</name>
    <dbReference type="NCBI Taxonomy" id="5286"/>
    <lineage>
        <taxon>Eukaryota</taxon>
        <taxon>Fungi</taxon>
        <taxon>Dikarya</taxon>
        <taxon>Basidiomycota</taxon>
        <taxon>Pucciniomycotina</taxon>
        <taxon>Microbotryomycetes</taxon>
        <taxon>Sporidiobolales</taxon>
        <taxon>Sporidiobolaceae</taxon>
        <taxon>Rhodotorula</taxon>
    </lineage>
</organism>
<dbReference type="PANTHER" id="PTHR35020:SF2">
    <property type="entry name" value="N-ACETYLGLUCOSAMINE-INDUCED PROTEIN 1"/>
    <property type="match status" value="1"/>
</dbReference>
<feature type="compositionally biased region" description="Low complexity" evidence="1">
    <location>
        <begin position="146"/>
        <end position="170"/>
    </location>
</feature>
<dbReference type="AlphaFoldDB" id="A0A511KL56"/>
<name>A0A511KL56_RHOTO</name>
<feature type="compositionally biased region" description="Basic and acidic residues" evidence="1">
    <location>
        <begin position="234"/>
        <end position="244"/>
    </location>
</feature>
<dbReference type="OrthoDB" id="1532798at2759"/>
<accession>A0A511KL56</accession>
<feature type="compositionally biased region" description="Low complexity" evidence="1">
    <location>
        <begin position="184"/>
        <end position="194"/>
    </location>
</feature>
<dbReference type="GO" id="GO:0005737">
    <property type="term" value="C:cytoplasm"/>
    <property type="evidence" value="ECO:0007669"/>
    <property type="project" value="TreeGrafter"/>
</dbReference>
<reference evidence="2 3" key="1">
    <citation type="submission" date="2019-07" db="EMBL/GenBank/DDBJ databases">
        <title>Rhodotorula toruloides NBRC10032 genome sequencing.</title>
        <authorList>
            <person name="Shida Y."/>
            <person name="Takaku H."/>
            <person name="Ogasawara W."/>
            <person name="Mori K."/>
        </authorList>
    </citation>
    <scope>NUCLEOTIDE SEQUENCE [LARGE SCALE GENOMIC DNA]</scope>
    <source>
        <strain evidence="2 3">NBRC10032</strain>
    </source>
</reference>
<protein>
    <submittedName>
        <fullName evidence="2">Uncharacterized protein</fullName>
    </submittedName>
</protein>
<dbReference type="GO" id="GO:0006044">
    <property type="term" value="P:N-acetylglucosamine metabolic process"/>
    <property type="evidence" value="ECO:0007669"/>
    <property type="project" value="TreeGrafter"/>
</dbReference>
<feature type="region of interest" description="Disordered" evidence="1">
    <location>
        <begin position="234"/>
        <end position="267"/>
    </location>
</feature>
<dbReference type="EMBL" id="BJWK01000013">
    <property type="protein sequence ID" value="GEM11108.1"/>
    <property type="molecule type" value="Genomic_DNA"/>
</dbReference>
<sequence>MTATNGTTDCRDGDQRIKAILQQATELTAELDPLFTWEELCEIVADRLEVLKRHPRLEALYRDPFNPLVKSVYGSTEAYLRKQLGWGREPEKKEEEEREYWTRGGVTNVRLNDWPYAVPKDVRHYVVWVPLPLFHPALCTPRPSNLLDLPSSSPSQSGTSTPSGPSRTNPLARPFAPPLPHEPSICSALSPSSSRVGKASVAPTKGTWDHVSRNGLGGLTGRAEEWWRARMREKERERTEREGGMEEGENDQVGARRSGEYDESGGPEKEIRAFVLKRWKVEDGWETAWFANPPNLQSVPGLAHFHVLARKHLAENGTSE</sequence>
<dbReference type="Proteomes" id="UP000321518">
    <property type="component" value="Unassembled WGS sequence"/>
</dbReference>
<dbReference type="Pfam" id="PF12239">
    <property type="entry name" value="DUF3605"/>
    <property type="match status" value="1"/>
</dbReference>
<dbReference type="InterPro" id="IPR022036">
    <property type="entry name" value="DUF3605"/>
</dbReference>
<feature type="region of interest" description="Disordered" evidence="1">
    <location>
        <begin position="146"/>
        <end position="215"/>
    </location>
</feature>
<proteinExistence type="predicted"/>
<gene>
    <name evidence="2" type="ORF">Rt10032_c13g5125</name>
</gene>
<evidence type="ECO:0000313" key="2">
    <source>
        <dbReference type="EMBL" id="GEM11108.1"/>
    </source>
</evidence>
<dbReference type="PANTHER" id="PTHR35020">
    <property type="entry name" value="N-ACETYLGLUCOSAMINE-INDUCED PROTEIN 1"/>
    <property type="match status" value="1"/>
</dbReference>
<comment type="caution">
    <text evidence="2">The sequence shown here is derived from an EMBL/GenBank/DDBJ whole genome shotgun (WGS) entry which is preliminary data.</text>
</comment>
<evidence type="ECO:0000256" key="1">
    <source>
        <dbReference type="SAM" id="MobiDB-lite"/>
    </source>
</evidence>
<evidence type="ECO:0000313" key="3">
    <source>
        <dbReference type="Proteomes" id="UP000321518"/>
    </source>
</evidence>